<protein>
    <submittedName>
        <fullName evidence="10">Macrolide export ATP-binding/permease protein MacB</fullName>
        <ecNumber evidence="10">3.6.3.-</ecNumber>
    </submittedName>
</protein>
<dbReference type="AlphaFoldDB" id="A0A080LY34"/>
<dbReference type="GO" id="GO:0005524">
    <property type="term" value="F:ATP binding"/>
    <property type="evidence" value="ECO:0007669"/>
    <property type="project" value="UniProtKB-KW"/>
</dbReference>
<evidence type="ECO:0000256" key="2">
    <source>
        <dbReference type="ARBA" id="ARBA00022475"/>
    </source>
</evidence>
<feature type="transmembrane region" description="Helical" evidence="7">
    <location>
        <begin position="287"/>
        <end position="313"/>
    </location>
</feature>
<keyword evidence="2" id="KW-1003">Cell membrane</keyword>
<accession>A0A080LY34</accession>
<evidence type="ECO:0000256" key="6">
    <source>
        <dbReference type="ARBA" id="ARBA00038076"/>
    </source>
</evidence>
<feature type="transmembrane region" description="Helical" evidence="7">
    <location>
        <begin position="31"/>
        <end position="51"/>
    </location>
</feature>
<dbReference type="GO" id="GO:0016787">
    <property type="term" value="F:hydrolase activity"/>
    <property type="evidence" value="ECO:0007669"/>
    <property type="project" value="UniProtKB-KW"/>
</dbReference>
<keyword evidence="10" id="KW-0378">Hydrolase</keyword>
<gene>
    <name evidence="10" type="primary">macB_1</name>
    <name evidence="10" type="ORF">AW09_000889</name>
</gene>
<evidence type="ECO:0000256" key="7">
    <source>
        <dbReference type="SAM" id="Phobius"/>
    </source>
</evidence>
<reference evidence="10 11" key="1">
    <citation type="submission" date="2014-02" db="EMBL/GenBank/DDBJ databases">
        <title>Expanding our view of genomic diversity in Candidatus Accumulibacter clades.</title>
        <authorList>
            <person name="Skennerton C.T."/>
            <person name="Barr J.J."/>
            <person name="Slater F.R."/>
            <person name="Bond P.L."/>
            <person name="Tyson G.W."/>
        </authorList>
    </citation>
    <scope>NUCLEOTIDE SEQUENCE [LARGE SCALE GENOMIC DNA]</scope>
    <source>
        <strain evidence="11">BA-91</strain>
    </source>
</reference>
<dbReference type="EC" id="3.6.3.-" evidence="10"/>
<comment type="similarity">
    <text evidence="6">Belongs to the ABC-4 integral membrane protein family.</text>
</comment>
<dbReference type="PANTHER" id="PTHR30572">
    <property type="entry name" value="MEMBRANE COMPONENT OF TRANSPORTER-RELATED"/>
    <property type="match status" value="1"/>
</dbReference>
<dbReference type="GO" id="GO:0005886">
    <property type="term" value="C:plasma membrane"/>
    <property type="evidence" value="ECO:0007669"/>
    <property type="project" value="UniProtKB-SubCell"/>
</dbReference>
<dbReference type="Pfam" id="PF02687">
    <property type="entry name" value="FtsX"/>
    <property type="match status" value="1"/>
</dbReference>
<dbReference type="Proteomes" id="UP000020077">
    <property type="component" value="Unassembled WGS sequence"/>
</dbReference>
<evidence type="ECO:0000259" key="9">
    <source>
        <dbReference type="Pfam" id="PF12704"/>
    </source>
</evidence>
<keyword evidence="3 7" id="KW-0812">Transmembrane</keyword>
<comment type="subcellular location">
    <subcellularLocation>
        <location evidence="1">Cell membrane</location>
        <topology evidence="1">Multi-pass membrane protein</topology>
    </subcellularLocation>
</comment>
<dbReference type="GO" id="GO:0022857">
    <property type="term" value="F:transmembrane transporter activity"/>
    <property type="evidence" value="ECO:0007669"/>
    <property type="project" value="TreeGrafter"/>
</dbReference>
<keyword evidence="5 7" id="KW-0472">Membrane</keyword>
<keyword evidence="10" id="KW-0067">ATP-binding</keyword>
<sequence>MAQPPGVDGCMRTPDLIRFARDAATGNPLRTFFLVLAMAIGVAAVVLLTALGDGARRYVLNQFSSIGSNLVIVLPGRSQTGGFNPGNAITSTPRDLTIDDAQALQRASAVHRVAPLAVGTSEISVGGKLREVMLAGTTAEFIEVRRLALAQGRFLPQGDWRRGASEAVIGAKIRDEMFARDEALGQLVRVGDRRFRIVGVLASTGQGLGMNTDELVIVPVSLAQAMFNSNTLFRILVEASSRDSIDLAKAQLSEIIRLRHEGEQDVTIITQDAVLATFDRLLGTMTIAVAGIAAISLAVAGILVMNVMLVSVTQRTAEIGLLKALGATGATIRNAFLTEAAMLSVAGALLGFVFGQAGAAIIRQMYPEFPAFPPDWAVLAGLGTALGTGILFGVLPARRAARLDPVQSLSKR</sequence>
<dbReference type="InterPro" id="IPR050250">
    <property type="entry name" value="Macrolide_Exporter_MacB"/>
</dbReference>
<feature type="domain" description="MacB-like periplasmic core" evidence="9">
    <location>
        <begin position="31"/>
        <end position="254"/>
    </location>
</feature>
<evidence type="ECO:0000256" key="4">
    <source>
        <dbReference type="ARBA" id="ARBA00022989"/>
    </source>
</evidence>
<evidence type="ECO:0000256" key="1">
    <source>
        <dbReference type="ARBA" id="ARBA00004651"/>
    </source>
</evidence>
<evidence type="ECO:0000313" key="10">
    <source>
        <dbReference type="EMBL" id="KFB73832.1"/>
    </source>
</evidence>
<feature type="domain" description="ABC3 transporter permease C-terminal" evidence="8">
    <location>
        <begin position="292"/>
        <end position="405"/>
    </location>
</feature>
<dbReference type="Pfam" id="PF12704">
    <property type="entry name" value="MacB_PCD"/>
    <property type="match status" value="1"/>
</dbReference>
<evidence type="ECO:0000256" key="5">
    <source>
        <dbReference type="ARBA" id="ARBA00023136"/>
    </source>
</evidence>
<evidence type="ECO:0000259" key="8">
    <source>
        <dbReference type="Pfam" id="PF02687"/>
    </source>
</evidence>
<dbReference type="InterPro" id="IPR025857">
    <property type="entry name" value="MacB_PCD"/>
</dbReference>
<feature type="transmembrane region" description="Helical" evidence="7">
    <location>
        <begin position="376"/>
        <end position="395"/>
    </location>
</feature>
<dbReference type="InterPro" id="IPR003838">
    <property type="entry name" value="ABC3_permease_C"/>
</dbReference>
<dbReference type="PANTHER" id="PTHR30572:SF4">
    <property type="entry name" value="ABC TRANSPORTER PERMEASE YTRF"/>
    <property type="match status" value="1"/>
</dbReference>
<proteinExistence type="inferred from homology"/>
<keyword evidence="10" id="KW-0547">Nucleotide-binding</keyword>
<dbReference type="EMBL" id="JDVG02000152">
    <property type="protein sequence ID" value="KFB73832.1"/>
    <property type="molecule type" value="Genomic_DNA"/>
</dbReference>
<name>A0A080LY34_9PROT</name>
<organism evidence="10 11">
    <name type="scientific">Candidatus Accumulibacter phosphatis</name>
    <dbReference type="NCBI Taxonomy" id="327160"/>
    <lineage>
        <taxon>Bacteria</taxon>
        <taxon>Pseudomonadati</taxon>
        <taxon>Pseudomonadota</taxon>
        <taxon>Betaproteobacteria</taxon>
        <taxon>Candidatus Accumulibacter</taxon>
    </lineage>
</organism>
<keyword evidence="4 7" id="KW-1133">Transmembrane helix</keyword>
<comment type="caution">
    <text evidence="10">The sequence shown here is derived from an EMBL/GenBank/DDBJ whole genome shotgun (WGS) entry which is preliminary data.</text>
</comment>
<feature type="transmembrane region" description="Helical" evidence="7">
    <location>
        <begin position="343"/>
        <end position="364"/>
    </location>
</feature>
<evidence type="ECO:0000256" key="3">
    <source>
        <dbReference type="ARBA" id="ARBA00022692"/>
    </source>
</evidence>
<evidence type="ECO:0000313" key="11">
    <source>
        <dbReference type="Proteomes" id="UP000020077"/>
    </source>
</evidence>